<protein>
    <submittedName>
        <fullName evidence="7">Patatin family protein</fullName>
    </submittedName>
</protein>
<dbReference type="SUPFAM" id="SSF52151">
    <property type="entry name" value="FabD/lysophospholipase-like"/>
    <property type="match status" value="1"/>
</dbReference>
<dbReference type="RefSeq" id="WP_261896119.1">
    <property type="nucleotide sequence ID" value="NZ_AP024895.1"/>
</dbReference>
<dbReference type="InterPro" id="IPR050301">
    <property type="entry name" value="NTE"/>
</dbReference>
<gene>
    <name evidence="7" type="ORF">R8Z52_10260</name>
</gene>
<keyword evidence="1 4" id="KW-0378">Hydrolase</keyword>
<accession>A0ABZ0Q7V8</accession>
<evidence type="ECO:0000259" key="6">
    <source>
        <dbReference type="PROSITE" id="PS51635"/>
    </source>
</evidence>
<keyword evidence="3 4" id="KW-0443">Lipid metabolism</keyword>
<feature type="active site" description="Nucleophile" evidence="4">
    <location>
        <position position="43"/>
    </location>
</feature>
<dbReference type="InterPro" id="IPR002641">
    <property type="entry name" value="PNPLA_dom"/>
</dbReference>
<dbReference type="InterPro" id="IPR037483">
    <property type="entry name" value="YjjU-like"/>
</dbReference>
<dbReference type="Pfam" id="PF19890">
    <property type="entry name" value="DUF6363"/>
    <property type="match status" value="1"/>
</dbReference>
<evidence type="ECO:0000256" key="3">
    <source>
        <dbReference type="ARBA" id="ARBA00023098"/>
    </source>
</evidence>
<dbReference type="PROSITE" id="PS51635">
    <property type="entry name" value="PNPLA"/>
    <property type="match status" value="1"/>
</dbReference>
<dbReference type="Pfam" id="PF01734">
    <property type="entry name" value="Patatin"/>
    <property type="match status" value="1"/>
</dbReference>
<name>A0ABZ0Q7V8_9VIBR</name>
<dbReference type="CDD" id="cd07208">
    <property type="entry name" value="Pat_hypo_Ecoli_yjju_like"/>
    <property type="match status" value="1"/>
</dbReference>
<dbReference type="EMBL" id="CP138203">
    <property type="protein sequence ID" value="WPC72518.1"/>
    <property type="molecule type" value="Genomic_DNA"/>
</dbReference>
<feature type="region of interest" description="Disordered" evidence="5">
    <location>
        <begin position="286"/>
        <end position="306"/>
    </location>
</feature>
<dbReference type="InterPro" id="IPR045943">
    <property type="entry name" value="DUF6363"/>
</dbReference>
<evidence type="ECO:0000256" key="5">
    <source>
        <dbReference type="SAM" id="MobiDB-lite"/>
    </source>
</evidence>
<evidence type="ECO:0000313" key="7">
    <source>
        <dbReference type="EMBL" id="WPC72518.1"/>
    </source>
</evidence>
<evidence type="ECO:0000256" key="2">
    <source>
        <dbReference type="ARBA" id="ARBA00022963"/>
    </source>
</evidence>
<evidence type="ECO:0000256" key="4">
    <source>
        <dbReference type="PROSITE-ProRule" id="PRU01161"/>
    </source>
</evidence>
<feature type="short sequence motif" description="DGA/G" evidence="4">
    <location>
        <begin position="161"/>
        <end position="163"/>
    </location>
</feature>
<organism evidence="7 8">
    <name type="scientific">Vibrio porteresiae DSM 19223</name>
    <dbReference type="NCBI Taxonomy" id="1123496"/>
    <lineage>
        <taxon>Bacteria</taxon>
        <taxon>Pseudomonadati</taxon>
        <taxon>Pseudomonadota</taxon>
        <taxon>Gammaproteobacteria</taxon>
        <taxon>Vibrionales</taxon>
        <taxon>Vibrionaceae</taxon>
        <taxon>Vibrio</taxon>
    </lineage>
</organism>
<dbReference type="Gene3D" id="3.40.1090.10">
    <property type="entry name" value="Cytosolic phospholipase A2 catalytic domain"/>
    <property type="match status" value="2"/>
</dbReference>
<evidence type="ECO:0000313" key="8">
    <source>
        <dbReference type="Proteomes" id="UP001304071"/>
    </source>
</evidence>
<dbReference type="PANTHER" id="PTHR14226:SF25">
    <property type="entry name" value="PHOSPHOESTERASE"/>
    <property type="match status" value="1"/>
</dbReference>
<dbReference type="InterPro" id="IPR016035">
    <property type="entry name" value="Acyl_Trfase/lysoPLipase"/>
</dbReference>
<feature type="active site" description="Proton acceptor" evidence="4">
    <location>
        <position position="161"/>
    </location>
</feature>
<dbReference type="PANTHER" id="PTHR14226">
    <property type="entry name" value="NEUROPATHY TARGET ESTERASE/SWISS CHEESE D.MELANOGASTER"/>
    <property type="match status" value="1"/>
</dbReference>
<dbReference type="Proteomes" id="UP001304071">
    <property type="component" value="Chromosome 1"/>
</dbReference>
<keyword evidence="2 4" id="KW-0442">Lipid degradation</keyword>
<proteinExistence type="predicted"/>
<feature type="short sequence motif" description="GXSXG" evidence="4">
    <location>
        <begin position="41"/>
        <end position="45"/>
    </location>
</feature>
<evidence type="ECO:0000256" key="1">
    <source>
        <dbReference type="ARBA" id="ARBA00022801"/>
    </source>
</evidence>
<keyword evidence="8" id="KW-1185">Reference proteome</keyword>
<reference evidence="7 8" key="1">
    <citation type="submission" date="2023-11" db="EMBL/GenBank/DDBJ databases">
        <title>Plant-associative lifestyle of Vibrio porteresiae and its evolutionary dynamics.</title>
        <authorList>
            <person name="Rameshkumar N."/>
            <person name="Kirti K."/>
        </authorList>
    </citation>
    <scope>NUCLEOTIDE SEQUENCE [LARGE SCALE GENOMIC DNA]</scope>
    <source>
        <strain evidence="7 8">MSSRF30</strain>
    </source>
</reference>
<comment type="caution">
    <text evidence="4">Lacks conserved residue(s) required for the propagation of feature annotation.</text>
</comment>
<sequence length="306" mass="33898">MTHSACKALVVEGGAMRGIFASGVLDAFMEQEYQPFDLAIGVSAGASNLVGYLAHYPKRSYEVITGLATSEHFFNLRRFVHGGDLVDVRWLIDESNRAYPVDMQTLFGDTTFLAAATNVETGHADYYRVTEKNLSDALEATQALPLVYRHTPCFSKECYTDGGVADSIPVREAYRRGARDITVILSHPLTYRMKAPKSGWLIKRIFSRYPHVAEAMVHRNENYNASLDFIHNPPPGVRITVVAPPEEFQVKRLTMKKALLDQGYQMGLCAGRELLDTIAPRSLQTDALTSDEGDTEAESSLALSQS</sequence>
<feature type="domain" description="PNPLA" evidence="6">
    <location>
        <begin position="9"/>
        <end position="174"/>
    </location>
</feature>